<dbReference type="Gene3D" id="1.20.120.330">
    <property type="entry name" value="Nucleotidyltransferases domain 2"/>
    <property type="match status" value="2"/>
</dbReference>
<dbReference type="InterPro" id="IPR043519">
    <property type="entry name" value="NT_sf"/>
</dbReference>
<dbReference type="PANTHER" id="PTHR30621">
    <property type="entry name" value="GLUTAMINE SYNTHETASE ADENYLYLTRANSFERASE"/>
    <property type="match status" value="1"/>
</dbReference>
<dbReference type="InterPro" id="IPR023057">
    <property type="entry name" value="GlnE"/>
</dbReference>
<comment type="function">
    <text evidence="7">Involved in the regulation of glutamine synthetase GlnA, a key enzyme in the process to assimilate ammonia. When cellular nitrogen levels are high, the C-terminal adenylyl transferase (AT) inactivates GlnA by covalent transfer of an adenylyl group from ATP to specific tyrosine residue of GlnA, thus reducing its activity. Conversely, when nitrogen levels are low, the N-terminal adenylyl removase (AR) activates GlnA by removing the adenylyl group by phosphorolysis, increasing its activity. The regulatory region of GlnE binds the signal transduction protein PII (GlnB) which indicates the nitrogen status of the cell.</text>
</comment>
<reference evidence="12" key="1">
    <citation type="journal article" date="2019" name="Int. J. Syst. Evol. Microbiol.">
        <title>The Global Catalogue of Microorganisms (GCM) 10K type strain sequencing project: providing services to taxonomists for standard genome sequencing and annotation.</title>
        <authorList>
            <consortium name="The Broad Institute Genomics Platform"/>
            <consortium name="The Broad Institute Genome Sequencing Center for Infectious Disease"/>
            <person name="Wu L."/>
            <person name="Ma J."/>
        </authorList>
    </citation>
    <scope>NUCLEOTIDE SEQUENCE [LARGE SCALE GENOMIC DNA]</scope>
    <source>
        <strain evidence="12">JCM 16014</strain>
    </source>
</reference>
<proteinExistence type="inferred from homology"/>
<gene>
    <name evidence="7" type="primary">glnE</name>
    <name evidence="11" type="ORF">GCM10009839_28850</name>
</gene>
<evidence type="ECO:0000256" key="7">
    <source>
        <dbReference type="HAMAP-Rule" id="MF_00802"/>
    </source>
</evidence>
<dbReference type="Pfam" id="PF03710">
    <property type="entry name" value="GlnE"/>
    <property type="match status" value="3"/>
</dbReference>
<feature type="region of interest" description="Adenylyl removase" evidence="7">
    <location>
        <begin position="1"/>
        <end position="506"/>
    </location>
</feature>
<keyword evidence="6 7" id="KW-0511">Multifunctional enzyme</keyword>
<feature type="domain" description="Glutamate-ammonia ligase adenylyltransferase repeated" evidence="9">
    <location>
        <begin position="814"/>
        <end position="897"/>
    </location>
</feature>
<feature type="domain" description="PII-uridylyltransferase/Glutamine-synthetase adenylyltransferase" evidence="10">
    <location>
        <begin position="363"/>
        <end position="502"/>
    </location>
</feature>
<feature type="region of interest" description="Adenylyl transferase" evidence="7">
    <location>
        <begin position="514"/>
        <end position="1075"/>
    </location>
</feature>
<protein>
    <recommendedName>
        <fullName evidence="7">Bifunctional glutamine synthetase adenylyltransferase/adenylyl-removing enzyme</fullName>
    </recommendedName>
    <alternativeName>
        <fullName evidence="7">ATP:glutamine synthetase adenylyltransferase</fullName>
    </alternativeName>
    <alternativeName>
        <fullName evidence="7">ATase</fullName>
    </alternativeName>
    <domain>
        <recommendedName>
            <fullName evidence="7">Glutamine synthetase adenylyl-L-tyrosine phosphorylase</fullName>
            <ecNumber evidence="7">2.7.7.89</ecNumber>
        </recommendedName>
        <alternativeName>
            <fullName evidence="7">Adenylyl removase</fullName>
            <shortName evidence="7">AR</shortName>
            <shortName evidence="7">AT-N</shortName>
        </alternativeName>
    </domain>
    <domain>
        <recommendedName>
            <fullName evidence="7">Glutamine synthetase adenylyl transferase</fullName>
            <ecNumber evidence="7">2.7.7.42</ecNumber>
        </recommendedName>
        <alternativeName>
            <fullName evidence="7">Adenylyl transferase</fullName>
            <shortName evidence="7">AT</shortName>
            <shortName evidence="7">AT-C</shortName>
        </alternativeName>
    </domain>
</protein>
<keyword evidence="12" id="KW-1185">Reference proteome</keyword>
<feature type="region of interest" description="Disordered" evidence="8">
    <location>
        <begin position="790"/>
        <end position="818"/>
    </location>
</feature>
<evidence type="ECO:0000256" key="6">
    <source>
        <dbReference type="ARBA" id="ARBA00023268"/>
    </source>
</evidence>
<feature type="domain" description="Glutamate-ammonia ligase adenylyltransferase repeated" evidence="9">
    <location>
        <begin position="612"/>
        <end position="769"/>
    </location>
</feature>
<dbReference type="PANTHER" id="PTHR30621:SF0">
    <property type="entry name" value="BIFUNCTIONAL GLUTAMINE SYNTHETASE ADENYLYLTRANSFERASE_ADENYLYL-REMOVING ENZYME"/>
    <property type="match status" value="1"/>
</dbReference>
<evidence type="ECO:0000256" key="3">
    <source>
        <dbReference type="ARBA" id="ARBA00022741"/>
    </source>
</evidence>
<dbReference type="Gene3D" id="3.30.460.10">
    <property type="entry name" value="Beta Polymerase, domain 2"/>
    <property type="match status" value="2"/>
</dbReference>
<dbReference type="SUPFAM" id="SSF81593">
    <property type="entry name" value="Nucleotidyltransferase substrate binding subunit/domain"/>
    <property type="match status" value="2"/>
</dbReference>
<feature type="domain" description="PII-uridylyltransferase/Glutamine-synthetase adenylyltransferase" evidence="10">
    <location>
        <begin position="922"/>
        <end position="1060"/>
    </location>
</feature>
<organism evidence="11 12">
    <name type="scientific">Catenulispora yoronensis</name>
    <dbReference type="NCBI Taxonomy" id="450799"/>
    <lineage>
        <taxon>Bacteria</taxon>
        <taxon>Bacillati</taxon>
        <taxon>Actinomycetota</taxon>
        <taxon>Actinomycetes</taxon>
        <taxon>Catenulisporales</taxon>
        <taxon>Catenulisporaceae</taxon>
        <taxon>Catenulispora</taxon>
    </lineage>
</organism>
<dbReference type="EMBL" id="BAAAQN010000014">
    <property type="protein sequence ID" value="GAA2028070.1"/>
    <property type="molecule type" value="Genomic_DNA"/>
</dbReference>
<name>A0ABP5FNJ7_9ACTN</name>
<dbReference type="Pfam" id="PF08335">
    <property type="entry name" value="GlnD_UR_UTase"/>
    <property type="match status" value="2"/>
</dbReference>
<comment type="catalytic activity">
    <reaction evidence="7">
        <text>[glutamine synthetase]-L-tyrosine + ATP = [glutamine synthetase]-O(4)-(5'-adenylyl)-L-tyrosine + diphosphate</text>
        <dbReference type="Rhea" id="RHEA:18589"/>
        <dbReference type="Rhea" id="RHEA-COMP:10660"/>
        <dbReference type="Rhea" id="RHEA-COMP:10661"/>
        <dbReference type="ChEBI" id="CHEBI:30616"/>
        <dbReference type="ChEBI" id="CHEBI:33019"/>
        <dbReference type="ChEBI" id="CHEBI:46858"/>
        <dbReference type="ChEBI" id="CHEBI:83624"/>
        <dbReference type="EC" id="2.7.7.42"/>
    </reaction>
</comment>
<dbReference type="HAMAP" id="MF_00802">
    <property type="entry name" value="GlnE"/>
    <property type="match status" value="1"/>
</dbReference>
<dbReference type="Proteomes" id="UP001500751">
    <property type="component" value="Unassembled WGS sequence"/>
</dbReference>
<evidence type="ECO:0000256" key="1">
    <source>
        <dbReference type="ARBA" id="ARBA00022679"/>
    </source>
</evidence>
<sequence length="1075" mass="115352">MAQTAAAQGRARESARSRLVRLGFTDPETALDTLAEAPLGELGRDPLFLEALGRTADPDLALAATGRLLDAADDAESLAATLAAARPFQDRLLGVLGVSVALGDHLARHPEAWRALVEFDVEDLAPAFRRLMLEAVGAEPDAAEPVAAHAGIPARDALRVAYRDALLGITARDLGSPTAEAATESYDRTSADLSDLATATLEAALAVARAELPADAPPARLAVIAMGKCGARELNYVSDVDVVFVAAAPDGTDPAEEHLALRTATQLAATLMRVCSDTTSEGSIWQVDANLRPEGKNGPLVRTLASHVAYYERWANTWEFQALLKARPAAGDVDLGARYVEAVTPMVWAASRREGFVRDVQAMRRRVIAHLPAKDAERELKLGSGGLRDIEFAVQLLQLVHGPTDTSLRKRGTLESLTALSASGYVGRADAATLVDAYRFLRTLEHRLQVHRLRRTHTLPEDKAELRRLGRSMGYRTDPIDQLSGEWKRHKREVRRLHEKLFYRPLLDAVARLAPGQAALGAAQLTPEAAQSRLEALGYTDPAGALRHLTALTSGVSRRAAIQRTLLPVMLSWFADAADPDGGLLAFRKTSEALGDTHWYLRLLRDEGAAAEHLARVLASGRYAPDLLLRAPEAVAILGDPGNLVPRARPVLEAEIRSAVGRASTPEAAVAAARAVRRRELFRIAAADILGMLTVEQVGDGLSAVTAATLAGALQAATTAVETRIGGPMPTRFAIIAAGRFGGRELGYGSDADVLFVHDPLPEAEVDAGDGEEAWGAADEVGDGGVVEAAGAGYASSSGSGDGASDGPRPISPERERAATDAAHAVANELRRLLQVPTPDPPLAIDADLRPEGKQGPLVRSFASYAEYYRRWSVEWESQALLRAEPVAGDPELGRRFITLIDPLRHPKAGLDENAVREIRRIKARVEAERLPRGADKALHTKLGPGGLADVEWTVQLLQLCHSHDTPGLNTTRTRQALSAAVDAGLITAADAEILDDAWVEATRVRNGIVLVRGRAGDSIPTDVKERASIALYLNALNSEEFVEEYRRGARRARAVVERVFYGWTNDSGGRRPEQ</sequence>
<evidence type="ECO:0000256" key="2">
    <source>
        <dbReference type="ARBA" id="ARBA00022695"/>
    </source>
</evidence>
<dbReference type="SUPFAM" id="SSF81301">
    <property type="entry name" value="Nucleotidyltransferase"/>
    <property type="match status" value="3"/>
</dbReference>
<evidence type="ECO:0000256" key="5">
    <source>
        <dbReference type="ARBA" id="ARBA00022842"/>
    </source>
</evidence>
<dbReference type="EC" id="2.7.7.89" evidence="7"/>
<keyword evidence="5 7" id="KW-0460">Magnesium</keyword>
<comment type="catalytic activity">
    <reaction evidence="7">
        <text>[glutamine synthetase]-O(4)-(5'-adenylyl)-L-tyrosine + phosphate = [glutamine synthetase]-L-tyrosine + ADP</text>
        <dbReference type="Rhea" id="RHEA:43716"/>
        <dbReference type="Rhea" id="RHEA-COMP:10660"/>
        <dbReference type="Rhea" id="RHEA-COMP:10661"/>
        <dbReference type="ChEBI" id="CHEBI:43474"/>
        <dbReference type="ChEBI" id="CHEBI:46858"/>
        <dbReference type="ChEBI" id="CHEBI:83624"/>
        <dbReference type="ChEBI" id="CHEBI:456216"/>
        <dbReference type="EC" id="2.7.7.89"/>
    </reaction>
</comment>
<keyword evidence="2 7" id="KW-0548">Nucleotidyltransferase</keyword>
<keyword evidence="4 7" id="KW-0067">ATP-binding</keyword>
<dbReference type="RefSeq" id="WP_344666086.1">
    <property type="nucleotide sequence ID" value="NZ_BAAAQN010000014.1"/>
</dbReference>
<comment type="cofactor">
    <cofactor evidence="7">
        <name>Mg(2+)</name>
        <dbReference type="ChEBI" id="CHEBI:18420"/>
    </cofactor>
</comment>
<dbReference type="EC" id="2.7.7.42" evidence="7"/>
<dbReference type="GO" id="GO:0016779">
    <property type="term" value="F:nucleotidyltransferase activity"/>
    <property type="evidence" value="ECO:0007669"/>
    <property type="project" value="UniProtKB-KW"/>
</dbReference>
<dbReference type="CDD" id="cd05401">
    <property type="entry name" value="NT_GlnE_GlnD_like"/>
    <property type="match status" value="2"/>
</dbReference>
<evidence type="ECO:0000256" key="8">
    <source>
        <dbReference type="SAM" id="MobiDB-lite"/>
    </source>
</evidence>
<evidence type="ECO:0000313" key="11">
    <source>
        <dbReference type="EMBL" id="GAA2028070.1"/>
    </source>
</evidence>
<feature type="domain" description="Glutamate-ammonia ligase adenylyltransferase repeated" evidence="9">
    <location>
        <begin position="91"/>
        <end position="339"/>
    </location>
</feature>
<dbReference type="InterPro" id="IPR005190">
    <property type="entry name" value="GlnE_rpt_dom"/>
</dbReference>
<evidence type="ECO:0000313" key="12">
    <source>
        <dbReference type="Proteomes" id="UP001500751"/>
    </source>
</evidence>
<evidence type="ECO:0000259" key="9">
    <source>
        <dbReference type="Pfam" id="PF03710"/>
    </source>
</evidence>
<dbReference type="NCBIfam" id="NF010707">
    <property type="entry name" value="PRK14109.1"/>
    <property type="match status" value="1"/>
</dbReference>
<dbReference type="Gene3D" id="1.20.120.1510">
    <property type="match status" value="1"/>
</dbReference>
<evidence type="ECO:0000259" key="10">
    <source>
        <dbReference type="Pfam" id="PF08335"/>
    </source>
</evidence>
<evidence type="ECO:0000256" key="4">
    <source>
        <dbReference type="ARBA" id="ARBA00022840"/>
    </source>
</evidence>
<feature type="compositionally biased region" description="Low complexity" evidence="8">
    <location>
        <begin position="790"/>
        <end position="807"/>
    </location>
</feature>
<comment type="caution">
    <text evidence="11">The sequence shown here is derived from an EMBL/GenBank/DDBJ whole genome shotgun (WGS) entry which is preliminary data.</text>
</comment>
<accession>A0ABP5FNJ7</accession>
<keyword evidence="1 7" id="KW-0808">Transferase</keyword>
<keyword evidence="3 7" id="KW-0547">Nucleotide-binding</keyword>
<dbReference type="InterPro" id="IPR013546">
    <property type="entry name" value="PII_UdlTrfase/GS_AdlTrfase"/>
</dbReference>
<comment type="similarity">
    <text evidence="7">Belongs to the GlnE family.</text>
</comment>